<organism evidence="7 8">
    <name type="scientific">Neotoma lepida</name>
    <name type="common">Desert woodrat</name>
    <dbReference type="NCBI Taxonomy" id="56216"/>
    <lineage>
        <taxon>Eukaryota</taxon>
        <taxon>Metazoa</taxon>
        <taxon>Chordata</taxon>
        <taxon>Craniata</taxon>
        <taxon>Vertebrata</taxon>
        <taxon>Euteleostomi</taxon>
        <taxon>Mammalia</taxon>
        <taxon>Eutheria</taxon>
        <taxon>Euarchontoglires</taxon>
        <taxon>Glires</taxon>
        <taxon>Rodentia</taxon>
        <taxon>Myomorpha</taxon>
        <taxon>Muroidea</taxon>
        <taxon>Cricetidae</taxon>
        <taxon>Neotominae</taxon>
        <taxon>Neotoma</taxon>
    </lineage>
</organism>
<dbReference type="GO" id="GO:0008270">
    <property type="term" value="F:zinc ion binding"/>
    <property type="evidence" value="ECO:0007669"/>
    <property type="project" value="UniProtKB-KW"/>
</dbReference>
<keyword evidence="2 4" id="KW-0863">Zinc-finger</keyword>
<comment type="caution">
    <text evidence="7">The sequence shown here is derived from an EMBL/GenBank/DDBJ whole genome shotgun (WGS) entry which is preliminary data.</text>
</comment>
<dbReference type="Gene3D" id="4.10.1000.10">
    <property type="entry name" value="Zinc finger, CCCH-type"/>
    <property type="match status" value="1"/>
</dbReference>
<dbReference type="PANTHER" id="PTHR46156:SF1">
    <property type="entry name" value="ZINC FINGER CCCH DOMAIN-CONTAINING PROTEIN 3"/>
    <property type="match status" value="1"/>
</dbReference>
<protein>
    <recommendedName>
        <fullName evidence="6">C3H1-type domain-containing protein</fullName>
    </recommendedName>
</protein>
<feature type="region of interest" description="Disordered" evidence="5">
    <location>
        <begin position="92"/>
        <end position="112"/>
    </location>
</feature>
<dbReference type="GO" id="GO:0005634">
    <property type="term" value="C:nucleus"/>
    <property type="evidence" value="ECO:0007669"/>
    <property type="project" value="TreeGrafter"/>
</dbReference>
<dbReference type="EMBL" id="LZPO01034882">
    <property type="protein sequence ID" value="OBS76658.1"/>
    <property type="molecule type" value="Genomic_DNA"/>
</dbReference>
<accession>A0A1A6HDL0</accession>
<gene>
    <name evidence="7" type="ORF">A6R68_16897</name>
</gene>
<evidence type="ECO:0000256" key="4">
    <source>
        <dbReference type="PROSITE-ProRule" id="PRU00723"/>
    </source>
</evidence>
<dbReference type="InterPro" id="IPR000571">
    <property type="entry name" value="Znf_CCCH"/>
</dbReference>
<evidence type="ECO:0000313" key="7">
    <source>
        <dbReference type="EMBL" id="OBS76658.1"/>
    </source>
</evidence>
<dbReference type="PANTHER" id="PTHR46156">
    <property type="entry name" value="CCCH ZINGC FINGER"/>
    <property type="match status" value="1"/>
</dbReference>
<dbReference type="PROSITE" id="PS50103">
    <property type="entry name" value="ZF_C3H1"/>
    <property type="match status" value="1"/>
</dbReference>
<dbReference type="SUPFAM" id="SSF90229">
    <property type="entry name" value="CCCH zinc finger"/>
    <property type="match status" value="1"/>
</dbReference>
<reference evidence="7 8" key="1">
    <citation type="submission" date="2016-06" db="EMBL/GenBank/DDBJ databases">
        <title>The Draft Genome Sequence and Annotation of the Desert Woodrat Neotoma lepida.</title>
        <authorList>
            <person name="Campbell M."/>
            <person name="Oakeson K.F."/>
            <person name="Yandell M."/>
            <person name="Halpert J.R."/>
            <person name="Dearing D."/>
        </authorList>
    </citation>
    <scope>NUCLEOTIDE SEQUENCE [LARGE SCALE GENOMIC DNA]</scope>
    <source>
        <strain evidence="7">417</strain>
        <tissue evidence="7">Liver</tissue>
    </source>
</reference>
<dbReference type="InterPro" id="IPR036855">
    <property type="entry name" value="Znf_CCCH_sf"/>
</dbReference>
<sequence>MCCPAQDVQVLKPLALMKFPGGMGLPDGWEKPLDLRLPLQKRNYRAVPSLVLNRLRPSIPGGGKAPLGSPRWRNKGYRCIGGVLYKVSANKLSKTSSRPSDGSRAHLRTGRLEPATSCSRSLASRAVQRSLAIIRQAKQKKEKKREYCMYYNRFGRCNRGERCPYIHDPEKVAVCTRCPAQPH</sequence>
<evidence type="ECO:0000313" key="8">
    <source>
        <dbReference type="Proteomes" id="UP000092124"/>
    </source>
</evidence>
<evidence type="ECO:0000259" key="6">
    <source>
        <dbReference type="PROSITE" id="PS50103"/>
    </source>
</evidence>
<keyword evidence="1 4" id="KW-0479">Metal-binding</keyword>
<feature type="zinc finger region" description="C3H1-type" evidence="4">
    <location>
        <begin position="142"/>
        <end position="170"/>
    </location>
</feature>
<evidence type="ECO:0000256" key="1">
    <source>
        <dbReference type="ARBA" id="ARBA00022723"/>
    </source>
</evidence>
<dbReference type="SMART" id="SM00356">
    <property type="entry name" value="ZnF_C3H1"/>
    <property type="match status" value="1"/>
</dbReference>
<dbReference type="Proteomes" id="UP000092124">
    <property type="component" value="Unassembled WGS sequence"/>
</dbReference>
<evidence type="ECO:0000256" key="3">
    <source>
        <dbReference type="ARBA" id="ARBA00022833"/>
    </source>
</evidence>
<dbReference type="AlphaFoldDB" id="A0A1A6HDL0"/>
<name>A0A1A6HDL0_NEOLE</name>
<evidence type="ECO:0000256" key="2">
    <source>
        <dbReference type="ARBA" id="ARBA00022771"/>
    </source>
</evidence>
<dbReference type="STRING" id="56216.A0A1A6HDL0"/>
<keyword evidence="8" id="KW-1185">Reference proteome</keyword>
<keyword evidence="3 4" id="KW-0862">Zinc</keyword>
<feature type="domain" description="C3H1-type" evidence="6">
    <location>
        <begin position="142"/>
        <end position="170"/>
    </location>
</feature>
<dbReference type="OrthoDB" id="3247158at2759"/>
<dbReference type="Pfam" id="PF00642">
    <property type="entry name" value="zf-CCCH"/>
    <property type="match status" value="1"/>
</dbReference>
<evidence type="ECO:0000256" key="5">
    <source>
        <dbReference type="SAM" id="MobiDB-lite"/>
    </source>
</evidence>
<proteinExistence type="predicted"/>